<dbReference type="FunCoup" id="B0X8J3">
    <property type="interactions" value="1202"/>
</dbReference>
<dbReference type="FunFam" id="1.10.10.10:FF:000328">
    <property type="entry name" value="Lactamase beta 2"/>
    <property type="match status" value="1"/>
</dbReference>
<keyword evidence="3" id="KW-0378">Hydrolase</keyword>
<dbReference type="GO" id="GO:0046872">
    <property type="term" value="F:metal ion binding"/>
    <property type="evidence" value="ECO:0007669"/>
    <property type="project" value="UniProtKB-KW"/>
</dbReference>
<accession>B0X8J3</accession>
<dbReference type="InterPro" id="IPR047921">
    <property type="entry name" value="LACTB2-like_MBL-fold"/>
</dbReference>
<dbReference type="GO" id="GO:0004521">
    <property type="term" value="F:RNA endonuclease activity"/>
    <property type="evidence" value="ECO:0007669"/>
    <property type="project" value="TreeGrafter"/>
</dbReference>
<reference evidence="7" key="2">
    <citation type="submission" date="2020-05" db="UniProtKB">
        <authorList>
            <consortium name="EnsemblMetazoa"/>
        </authorList>
    </citation>
    <scope>IDENTIFICATION</scope>
    <source>
        <strain evidence="7">JHB</strain>
    </source>
</reference>
<keyword evidence="8" id="KW-1185">Reference proteome</keyword>
<dbReference type="GO" id="GO:0003727">
    <property type="term" value="F:single-stranded RNA binding"/>
    <property type="evidence" value="ECO:0007669"/>
    <property type="project" value="TreeGrafter"/>
</dbReference>
<evidence type="ECO:0000259" key="5">
    <source>
        <dbReference type="SMART" id="SM00849"/>
    </source>
</evidence>
<keyword evidence="4" id="KW-0862">Zinc</keyword>
<gene>
    <name evidence="7" type="primary">6049168</name>
    <name evidence="6" type="ORF">CpipJ_CPIJ015873</name>
</gene>
<evidence type="ECO:0000313" key="8">
    <source>
        <dbReference type="Proteomes" id="UP000002320"/>
    </source>
</evidence>
<dbReference type="FunFam" id="3.60.15.10:FF:000041">
    <property type="entry name" value="Metallo-beta-lactamase domain protein"/>
    <property type="match status" value="1"/>
</dbReference>
<dbReference type="Pfam" id="PF00753">
    <property type="entry name" value="Lactamase_B"/>
    <property type="match status" value="1"/>
</dbReference>
<keyword evidence="2" id="KW-0479">Metal-binding</keyword>
<dbReference type="KEGG" id="cqu:CpipJ_CPIJ015873"/>
<dbReference type="InterPro" id="IPR041516">
    <property type="entry name" value="LACTB2_WH"/>
</dbReference>
<dbReference type="InParanoid" id="B0X8J3"/>
<dbReference type="eggNOG" id="KOG0813">
    <property type="taxonomic scope" value="Eukaryota"/>
</dbReference>
<dbReference type="InterPro" id="IPR036388">
    <property type="entry name" value="WH-like_DNA-bd_sf"/>
</dbReference>
<dbReference type="HOGENOM" id="CLU_048478_1_3_1"/>
<evidence type="ECO:0000256" key="4">
    <source>
        <dbReference type="ARBA" id="ARBA00022833"/>
    </source>
</evidence>
<dbReference type="Gene3D" id="1.10.10.10">
    <property type="entry name" value="Winged helix-like DNA-binding domain superfamily/Winged helix DNA-binding domain"/>
    <property type="match status" value="1"/>
</dbReference>
<name>B0X8J3_CULQU</name>
<dbReference type="GO" id="GO:0031123">
    <property type="term" value="P:RNA 3'-end processing"/>
    <property type="evidence" value="ECO:0007669"/>
    <property type="project" value="UniProtKB-ARBA"/>
</dbReference>
<dbReference type="VEuPathDB" id="VectorBase:CQUJHB006221"/>
<dbReference type="GO" id="GO:0016787">
    <property type="term" value="F:hydrolase activity"/>
    <property type="evidence" value="ECO:0007669"/>
    <property type="project" value="UniProtKB-KW"/>
</dbReference>
<reference evidence="6" key="1">
    <citation type="submission" date="2007-03" db="EMBL/GenBank/DDBJ databases">
        <title>Annotation of Culex pipiens quinquefasciatus.</title>
        <authorList>
            <consortium name="The Broad Institute Genome Sequencing Platform"/>
            <person name="Atkinson P.W."/>
            <person name="Hemingway J."/>
            <person name="Christensen B.M."/>
            <person name="Higgs S."/>
            <person name="Kodira C."/>
            <person name="Hannick L."/>
            <person name="Megy K."/>
            <person name="O'Leary S."/>
            <person name="Pearson M."/>
            <person name="Haas B.J."/>
            <person name="Mauceli E."/>
            <person name="Wortman J.R."/>
            <person name="Lee N.H."/>
            <person name="Guigo R."/>
            <person name="Stanke M."/>
            <person name="Alvarado L."/>
            <person name="Amedeo P."/>
            <person name="Antoine C.H."/>
            <person name="Arensburger P."/>
            <person name="Bidwell S.L."/>
            <person name="Crawford M."/>
            <person name="Camaro F."/>
            <person name="Devon K."/>
            <person name="Engels R."/>
            <person name="Hammond M."/>
            <person name="Howarth C."/>
            <person name="Koehrsen M."/>
            <person name="Lawson D."/>
            <person name="Montgomery P."/>
            <person name="Nene V."/>
            <person name="Nusbaum C."/>
            <person name="Puiu D."/>
            <person name="Romero-Severson J."/>
            <person name="Severson D.W."/>
            <person name="Shumway M."/>
            <person name="Sisk P."/>
            <person name="Stolte C."/>
            <person name="Zeng Q."/>
            <person name="Eisenstadt E."/>
            <person name="Fraser-Liggett C."/>
            <person name="Strausberg R."/>
            <person name="Galagan J."/>
            <person name="Birren B."/>
            <person name="Collins F.H."/>
        </authorList>
    </citation>
    <scope>NUCLEOTIDE SEQUENCE [LARGE SCALE GENOMIC DNA]</scope>
    <source>
        <strain evidence="6">JHB</strain>
    </source>
</reference>
<sequence>MVIWTAYMAGTDEAPAPWSPEIGPHVAQLRSVIVIVSGVTLATTPSLTPSGWSAVAVVETITWPTTQPHHDRLVGRILLDAGDPNVTDYISHLKRVIMDERIFINDIIVSHWHHDHGGVDDVLDAIENGKSCKVWKYPRNDAPEPVLKNATLQELKNGQKFVVDGSTLEVIHTPGHTTDHIVIYLHEDKSLFSADCILGEGSTVFEDLYDYMKSLQLISNINPSVIYPGHGNIINDPKERITMYINHRNQREAHILAALEQHPEETFDEMQLVKLIYKDTPEQLWPAAALNVNVILTKLFKEKKVAKENAGWKYGQTASL</sequence>
<dbReference type="Proteomes" id="UP000002320">
    <property type="component" value="Unassembled WGS sequence"/>
</dbReference>
<dbReference type="OrthoDB" id="17458at2759"/>
<evidence type="ECO:0000313" key="6">
    <source>
        <dbReference type="EMBL" id="EDS42538.1"/>
    </source>
</evidence>
<dbReference type="GO" id="GO:0005759">
    <property type="term" value="C:mitochondrial matrix"/>
    <property type="evidence" value="ECO:0007669"/>
    <property type="project" value="TreeGrafter"/>
</dbReference>
<dbReference type="Gene3D" id="3.60.15.10">
    <property type="entry name" value="Ribonuclease Z/Hydroxyacylglutathione hydrolase-like"/>
    <property type="match status" value="1"/>
</dbReference>
<dbReference type="EnsemblMetazoa" id="CPIJ015873-RA">
    <property type="protein sequence ID" value="CPIJ015873-PA"/>
    <property type="gene ID" value="CPIJ015873"/>
</dbReference>
<evidence type="ECO:0000256" key="2">
    <source>
        <dbReference type="ARBA" id="ARBA00022723"/>
    </source>
</evidence>
<dbReference type="STRING" id="7176.B0X8J3"/>
<dbReference type="AlphaFoldDB" id="B0X8J3"/>
<organism>
    <name type="scientific">Culex quinquefasciatus</name>
    <name type="common">Southern house mosquito</name>
    <name type="synonym">Culex pungens</name>
    <dbReference type="NCBI Taxonomy" id="7176"/>
    <lineage>
        <taxon>Eukaryota</taxon>
        <taxon>Metazoa</taxon>
        <taxon>Ecdysozoa</taxon>
        <taxon>Arthropoda</taxon>
        <taxon>Hexapoda</taxon>
        <taxon>Insecta</taxon>
        <taxon>Pterygota</taxon>
        <taxon>Neoptera</taxon>
        <taxon>Endopterygota</taxon>
        <taxon>Diptera</taxon>
        <taxon>Nematocera</taxon>
        <taxon>Culicoidea</taxon>
        <taxon>Culicidae</taxon>
        <taxon>Culicinae</taxon>
        <taxon>Culicini</taxon>
        <taxon>Culex</taxon>
        <taxon>Culex</taxon>
    </lineage>
</organism>
<dbReference type="EMBL" id="DS232491">
    <property type="protein sequence ID" value="EDS42538.1"/>
    <property type="molecule type" value="Genomic_DNA"/>
</dbReference>
<feature type="domain" description="Metallo-beta-lactamase" evidence="5">
    <location>
        <begin position="83"/>
        <end position="230"/>
    </location>
</feature>
<dbReference type="SMART" id="SM00849">
    <property type="entry name" value="Lactamase_B"/>
    <property type="match status" value="1"/>
</dbReference>
<protein>
    <submittedName>
        <fullName evidence="6">Metallo-beta-lactamase</fullName>
    </submittedName>
</protein>
<dbReference type="InterPro" id="IPR050662">
    <property type="entry name" value="Sec-metab_biosynth-thioest"/>
</dbReference>
<dbReference type="InterPro" id="IPR001279">
    <property type="entry name" value="Metallo-B-lactamas"/>
</dbReference>
<evidence type="ECO:0000256" key="1">
    <source>
        <dbReference type="ARBA" id="ARBA00006759"/>
    </source>
</evidence>
<evidence type="ECO:0000256" key="3">
    <source>
        <dbReference type="ARBA" id="ARBA00022801"/>
    </source>
</evidence>
<dbReference type="Pfam" id="PF17778">
    <property type="entry name" value="WHD_BLACT"/>
    <property type="match status" value="1"/>
</dbReference>
<dbReference type="OMA" id="VETITWP"/>
<dbReference type="PANTHER" id="PTHR23131:SF0">
    <property type="entry name" value="ENDORIBONUCLEASE LACTB2"/>
    <property type="match status" value="1"/>
</dbReference>
<dbReference type="PANTHER" id="PTHR23131">
    <property type="entry name" value="ENDORIBONUCLEASE LACTB2"/>
    <property type="match status" value="1"/>
</dbReference>
<proteinExistence type="inferred from homology"/>
<dbReference type="VEuPathDB" id="VectorBase:CPIJ015873"/>
<dbReference type="SUPFAM" id="SSF56281">
    <property type="entry name" value="Metallo-hydrolase/oxidoreductase"/>
    <property type="match status" value="1"/>
</dbReference>
<evidence type="ECO:0000313" key="7">
    <source>
        <dbReference type="EnsemblMetazoa" id="CPIJ015873-PA"/>
    </source>
</evidence>
<dbReference type="CDD" id="cd07722">
    <property type="entry name" value="LACTB2-like_MBL-fold"/>
    <property type="match status" value="1"/>
</dbReference>
<comment type="similarity">
    <text evidence="1">Belongs to the metallo-beta-lactamase superfamily. Glyoxalase II family.</text>
</comment>
<dbReference type="InterPro" id="IPR036866">
    <property type="entry name" value="RibonucZ/Hydroxyglut_hydro"/>
</dbReference>